<evidence type="ECO:0000313" key="2">
    <source>
        <dbReference type="Proteomes" id="UP001060085"/>
    </source>
</evidence>
<sequence length="163" mass="18324">MDRARAKLEARPGCSSSQHHWMELDFGLIDILVSTWYGRFGVVDTRSSGFWRRSYHGSSMQKLWLLEAVGGGPIVAMMVVYGMCGHLEPLDVINSFYMPMGMGKPFNEENLLASAETLLKRLDQKLGETHCKQAFVNHIAGRLCPSILNGSYDADKEDNEHFP</sequence>
<comment type="caution">
    <text evidence="1">The sequence shown here is derived from an EMBL/GenBank/DDBJ whole genome shotgun (WGS) entry which is preliminary data.</text>
</comment>
<gene>
    <name evidence="1" type="ORF">M9H77_08692</name>
</gene>
<dbReference type="EMBL" id="CM044702">
    <property type="protein sequence ID" value="KAI5677742.1"/>
    <property type="molecule type" value="Genomic_DNA"/>
</dbReference>
<name>A0ACC0BYR7_CATRO</name>
<accession>A0ACC0BYR7</accession>
<reference evidence="2" key="1">
    <citation type="journal article" date="2023" name="Nat. Plants">
        <title>Single-cell RNA sequencing provides a high-resolution roadmap for understanding the multicellular compartmentation of specialized metabolism.</title>
        <authorList>
            <person name="Sun S."/>
            <person name="Shen X."/>
            <person name="Li Y."/>
            <person name="Li Y."/>
            <person name="Wang S."/>
            <person name="Li R."/>
            <person name="Zhang H."/>
            <person name="Shen G."/>
            <person name="Guo B."/>
            <person name="Wei J."/>
            <person name="Xu J."/>
            <person name="St-Pierre B."/>
            <person name="Chen S."/>
            <person name="Sun C."/>
        </authorList>
    </citation>
    <scope>NUCLEOTIDE SEQUENCE [LARGE SCALE GENOMIC DNA]</scope>
</reference>
<evidence type="ECO:0000313" key="1">
    <source>
        <dbReference type="EMBL" id="KAI5677742.1"/>
    </source>
</evidence>
<proteinExistence type="predicted"/>
<keyword evidence="2" id="KW-1185">Reference proteome</keyword>
<organism evidence="1 2">
    <name type="scientific">Catharanthus roseus</name>
    <name type="common">Madagascar periwinkle</name>
    <name type="synonym">Vinca rosea</name>
    <dbReference type="NCBI Taxonomy" id="4058"/>
    <lineage>
        <taxon>Eukaryota</taxon>
        <taxon>Viridiplantae</taxon>
        <taxon>Streptophyta</taxon>
        <taxon>Embryophyta</taxon>
        <taxon>Tracheophyta</taxon>
        <taxon>Spermatophyta</taxon>
        <taxon>Magnoliopsida</taxon>
        <taxon>eudicotyledons</taxon>
        <taxon>Gunneridae</taxon>
        <taxon>Pentapetalae</taxon>
        <taxon>asterids</taxon>
        <taxon>lamiids</taxon>
        <taxon>Gentianales</taxon>
        <taxon>Apocynaceae</taxon>
        <taxon>Rauvolfioideae</taxon>
        <taxon>Vinceae</taxon>
        <taxon>Catharanthinae</taxon>
        <taxon>Catharanthus</taxon>
    </lineage>
</organism>
<protein>
    <submittedName>
        <fullName evidence="1">Uncharacterized protein</fullName>
    </submittedName>
</protein>
<dbReference type="Proteomes" id="UP001060085">
    <property type="component" value="Linkage Group LG02"/>
</dbReference>